<dbReference type="GO" id="GO:0008168">
    <property type="term" value="F:methyltransferase activity"/>
    <property type="evidence" value="ECO:0007669"/>
    <property type="project" value="TreeGrafter"/>
</dbReference>
<dbReference type="CDD" id="cd02440">
    <property type="entry name" value="AdoMet_MTases"/>
    <property type="match status" value="1"/>
</dbReference>
<comment type="caution">
    <text evidence="2">The sequence shown here is derived from an EMBL/GenBank/DDBJ whole genome shotgun (WGS) entry which is preliminary data.</text>
</comment>
<dbReference type="VEuPathDB" id="FungiDB:EYZ11_010778"/>
<gene>
    <name evidence="2" type="ORF">ATNIH1004_010404</name>
</gene>
<dbReference type="InterPro" id="IPR029063">
    <property type="entry name" value="SAM-dependent_MTases_sf"/>
</dbReference>
<evidence type="ECO:0008006" key="4">
    <source>
        <dbReference type="Google" id="ProtNLM"/>
    </source>
</evidence>
<proteinExistence type="predicted"/>
<name>A0A5M9M9B3_9EURO</name>
<dbReference type="PANTHER" id="PTHR43591:SF10">
    <property type="entry name" value="ABC TRANSMEMBRANE TYPE-1 DOMAIN-CONTAINING PROTEIN-RELATED"/>
    <property type="match status" value="1"/>
</dbReference>
<dbReference type="GeneID" id="54333106"/>
<accession>A0A5M9M9B3</accession>
<evidence type="ECO:0000313" key="2">
    <source>
        <dbReference type="EMBL" id="KAA8643635.1"/>
    </source>
</evidence>
<dbReference type="SUPFAM" id="SSF53335">
    <property type="entry name" value="S-adenosyl-L-methionine-dependent methyltransferases"/>
    <property type="match status" value="1"/>
</dbReference>
<dbReference type="EMBL" id="QUQM01000005">
    <property type="protein sequence ID" value="KAA8643635.1"/>
    <property type="molecule type" value="Genomic_DNA"/>
</dbReference>
<dbReference type="VEuPathDB" id="FungiDB:EYZ11_010781"/>
<sequence>MASPPRSQGAAADPSTASHLAPQPAIPEAFDNDDASDSAEDEDDTFSDYAEDFASDTTTINSMITSYRFENGRRYHAYKDGAYWGPNDDKQNEQLDIAHHMFTMLLDNKLLLAPIDKNIQRALDVGTGTGIWAIDFADEYPSAQVIGTDLSPIQPSFVPPNLRFEIDDASEPWVYPENHFDLIHVRSLYGAISDWPEFYRSALKHLRPGGWFDQLEMSIQFTSDDGTVTDDHVLAVWSKTFIDAGEKFGKTFRIADLAKGYMQDVGFQNVTERRFKLPIGAWGKDKKLKTLGRWNQVHCEQGIEGWAMALLTRVMGKYRSFWLKCAKVSETPKPILIFMWLEYTGRNQPLLSEGLSPLGVPGKAKIQVSV</sequence>
<feature type="compositionally biased region" description="Acidic residues" evidence="1">
    <location>
        <begin position="30"/>
        <end position="45"/>
    </location>
</feature>
<dbReference type="Pfam" id="PF13489">
    <property type="entry name" value="Methyltransf_23"/>
    <property type="match status" value="1"/>
</dbReference>
<protein>
    <recommendedName>
        <fullName evidence="4">S-adenosyl-L-methionine-dependent methyltransferase</fullName>
    </recommendedName>
</protein>
<dbReference type="RefSeq" id="XP_033422997.1">
    <property type="nucleotide sequence ID" value="XM_033574979.1"/>
</dbReference>
<dbReference type="AlphaFoldDB" id="A0A5M9M9B3"/>
<evidence type="ECO:0000256" key="1">
    <source>
        <dbReference type="SAM" id="MobiDB-lite"/>
    </source>
</evidence>
<feature type="region of interest" description="Disordered" evidence="1">
    <location>
        <begin position="1"/>
        <end position="45"/>
    </location>
</feature>
<organism evidence="2 3">
    <name type="scientific">Aspergillus tanneri</name>
    <dbReference type="NCBI Taxonomy" id="1220188"/>
    <lineage>
        <taxon>Eukaryota</taxon>
        <taxon>Fungi</taxon>
        <taxon>Dikarya</taxon>
        <taxon>Ascomycota</taxon>
        <taxon>Pezizomycotina</taxon>
        <taxon>Eurotiomycetes</taxon>
        <taxon>Eurotiomycetidae</taxon>
        <taxon>Eurotiales</taxon>
        <taxon>Aspergillaceae</taxon>
        <taxon>Aspergillus</taxon>
        <taxon>Aspergillus subgen. Circumdati</taxon>
    </lineage>
</organism>
<dbReference type="Gene3D" id="3.40.50.150">
    <property type="entry name" value="Vaccinia Virus protein VP39"/>
    <property type="match status" value="1"/>
</dbReference>
<evidence type="ECO:0000313" key="3">
    <source>
        <dbReference type="Proteomes" id="UP000324241"/>
    </source>
</evidence>
<dbReference type="Proteomes" id="UP000324241">
    <property type="component" value="Unassembled WGS sequence"/>
</dbReference>
<dbReference type="OrthoDB" id="2013972at2759"/>
<dbReference type="PANTHER" id="PTHR43591">
    <property type="entry name" value="METHYLTRANSFERASE"/>
    <property type="match status" value="1"/>
</dbReference>
<reference evidence="2 3" key="1">
    <citation type="submission" date="2019-08" db="EMBL/GenBank/DDBJ databases">
        <title>The genome sequence of a newly discovered highly antifungal drug resistant Aspergillus species, Aspergillus tanneri NIH 1004.</title>
        <authorList>
            <person name="Mounaud S."/>
            <person name="Singh I."/>
            <person name="Joardar V."/>
            <person name="Pakala S."/>
            <person name="Pakala S."/>
            <person name="Venepally P."/>
            <person name="Chung J.K."/>
            <person name="Losada L."/>
            <person name="Nierman W.C."/>
        </authorList>
    </citation>
    <scope>NUCLEOTIDE SEQUENCE [LARGE SCALE GENOMIC DNA]</scope>
    <source>
        <strain evidence="2 3">NIH1004</strain>
    </source>
</reference>